<dbReference type="Gene3D" id="2.40.50.100">
    <property type="match status" value="1"/>
</dbReference>
<dbReference type="InterPro" id="IPR017453">
    <property type="entry name" value="GCV_H_sub"/>
</dbReference>
<proteinExistence type="inferred from homology"/>
<evidence type="ECO:0000256" key="2">
    <source>
        <dbReference type="ARBA" id="ARBA00022823"/>
    </source>
</evidence>
<dbReference type="HAMAP" id="MF_00272">
    <property type="entry name" value="GcvH"/>
    <property type="match status" value="1"/>
</dbReference>
<dbReference type="GO" id="GO:0005960">
    <property type="term" value="C:glycine cleavage complex"/>
    <property type="evidence" value="ECO:0007669"/>
    <property type="project" value="InterPro"/>
</dbReference>
<evidence type="ECO:0000313" key="5">
    <source>
        <dbReference type="EMBL" id="CAB5031146.1"/>
    </source>
</evidence>
<dbReference type="Pfam" id="PF01597">
    <property type="entry name" value="GCV_H"/>
    <property type="match status" value="1"/>
</dbReference>
<dbReference type="EMBL" id="CAFBPX010000040">
    <property type="protein sequence ID" value="CAB5031146.1"/>
    <property type="molecule type" value="Genomic_DNA"/>
</dbReference>
<dbReference type="GO" id="GO:0009249">
    <property type="term" value="P:protein lipoylation"/>
    <property type="evidence" value="ECO:0007669"/>
    <property type="project" value="TreeGrafter"/>
</dbReference>
<dbReference type="InterPro" id="IPR002930">
    <property type="entry name" value="GCV_H"/>
</dbReference>
<comment type="similarity">
    <text evidence="1">Belongs to the GcvH family.</text>
</comment>
<dbReference type="InterPro" id="IPR033753">
    <property type="entry name" value="GCV_H/Fam206"/>
</dbReference>
<dbReference type="EMBL" id="CAESAO010000102">
    <property type="protein sequence ID" value="CAB4345497.1"/>
    <property type="molecule type" value="Genomic_DNA"/>
</dbReference>
<dbReference type="GO" id="GO:0005829">
    <property type="term" value="C:cytosol"/>
    <property type="evidence" value="ECO:0007669"/>
    <property type="project" value="TreeGrafter"/>
</dbReference>
<dbReference type="CDD" id="cd06848">
    <property type="entry name" value="GCS_H"/>
    <property type="match status" value="1"/>
</dbReference>
<organism evidence="4">
    <name type="scientific">freshwater metagenome</name>
    <dbReference type="NCBI Taxonomy" id="449393"/>
    <lineage>
        <taxon>unclassified sequences</taxon>
        <taxon>metagenomes</taxon>
        <taxon>ecological metagenomes</taxon>
    </lineage>
</organism>
<dbReference type="NCBIfam" id="NF002270">
    <property type="entry name" value="PRK01202.1"/>
    <property type="match status" value="1"/>
</dbReference>
<evidence type="ECO:0000256" key="1">
    <source>
        <dbReference type="ARBA" id="ARBA00009249"/>
    </source>
</evidence>
<evidence type="ECO:0000259" key="3">
    <source>
        <dbReference type="PROSITE" id="PS50968"/>
    </source>
</evidence>
<dbReference type="InterPro" id="IPR000089">
    <property type="entry name" value="Biotin_lipoyl"/>
</dbReference>
<evidence type="ECO:0000313" key="4">
    <source>
        <dbReference type="EMBL" id="CAB4345497.1"/>
    </source>
</evidence>
<reference evidence="4" key="1">
    <citation type="submission" date="2020-05" db="EMBL/GenBank/DDBJ databases">
        <authorList>
            <person name="Chiriac C."/>
            <person name="Salcher M."/>
            <person name="Ghai R."/>
            <person name="Kavagutti S V."/>
        </authorList>
    </citation>
    <scope>NUCLEOTIDE SEQUENCE</scope>
</reference>
<feature type="domain" description="Lipoyl-binding" evidence="3">
    <location>
        <begin position="25"/>
        <end position="107"/>
    </location>
</feature>
<dbReference type="GO" id="GO:0019464">
    <property type="term" value="P:glycine decarboxylation via glycine cleavage system"/>
    <property type="evidence" value="ECO:0007669"/>
    <property type="project" value="InterPro"/>
</dbReference>
<name>A0A6J5ZXC3_9ZZZZ</name>
<dbReference type="SUPFAM" id="SSF51230">
    <property type="entry name" value="Single hybrid motif"/>
    <property type="match status" value="1"/>
</dbReference>
<sequence length="128" mass="13506">MAEGNYPEELRYHAEHGWAKLDGAVATLGISWFAQDALGEVVFFDPPDLGDAIVAGQPYGEVESLKAVSDLIAPLSGTVIEVNAALGADVELINAEPYAAGWLVKVELSQPEEFESLLGADAYAATLS</sequence>
<dbReference type="AlphaFoldDB" id="A0A6J5ZXC3"/>
<accession>A0A6J5ZXC3</accession>
<dbReference type="PANTHER" id="PTHR11715:SF3">
    <property type="entry name" value="GLYCINE CLEAVAGE SYSTEM H PROTEIN-RELATED"/>
    <property type="match status" value="1"/>
</dbReference>
<gene>
    <name evidence="4" type="ORF">UFOPK3522_01112</name>
    <name evidence="5" type="ORF">UFOPK4175_00335</name>
</gene>
<dbReference type="PANTHER" id="PTHR11715">
    <property type="entry name" value="GLYCINE CLEAVAGE SYSTEM H PROTEIN"/>
    <property type="match status" value="1"/>
</dbReference>
<dbReference type="InterPro" id="IPR011053">
    <property type="entry name" value="Single_hybrid_motif"/>
</dbReference>
<keyword evidence="2" id="KW-0450">Lipoyl</keyword>
<dbReference type="PROSITE" id="PS50968">
    <property type="entry name" value="BIOTINYL_LIPOYL"/>
    <property type="match status" value="1"/>
</dbReference>
<dbReference type="NCBIfam" id="TIGR00527">
    <property type="entry name" value="gcvH"/>
    <property type="match status" value="1"/>
</dbReference>
<protein>
    <submittedName>
        <fullName evidence="4">Unannotated protein</fullName>
    </submittedName>
</protein>